<dbReference type="PANTHER" id="PTHR47926:SF452">
    <property type="entry name" value="PENTATRICOPEPTIDE REPEAT-CONTAINING PROTEIN"/>
    <property type="match status" value="1"/>
</dbReference>
<evidence type="ECO:0000256" key="1">
    <source>
        <dbReference type="ARBA" id="ARBA00022737"/>
    </source>
</evidence>
<name>A0A822ZEU6_NELNU</name>
<dbReference type="Gene3D" id="1.25.40.10">
    <property type="entry name" value="Tetratricopeptide repeat domain"/>
    <property type="match status" value="1"/>
</dbReference>
<reference evidence="3 4" key="1">
    <citation type="journal article" date="2020" name="Mol. Biol. Evol.">
        <title>Distinct Expression and Methylation Patterns for Genes with Different Fates following a Single Whole-Genome Duplication in Flowering Plants.</title>
        <authorList>
            <person name="Shi T."/>
            <person name="Rahmani R.S."/>
            <person name="Gugger P.F."/>
            <person name="Wang M."/>
            <person name="Li H."/>
            <person name="Zhang Y."/>
            <person name="Li Z."/>
            <person name="Wang Q."/>
            <person name="Van de Peer Y."/>
            <person name="Marchal K."/>
            <person name="Chen J."/>
        </authorList>
    </citation>
    <scope>NUCLEOTIDE SEQUENCE [LARGE SCALE GENOMIC DNA]</scope>
    <source>
        <tissue evidence="3">Leaf</tissue>
    </source>
</reference>
<dbReference type="AlphaFoldDB" id="A0A822ZEU6"/>
<dbReference type="PANTHER" id="PTHR47926">
    <property type="entry name" value="PENTATRICOPEPTIDE REPEAT-CONTAINING PROTEIN"/>
    <property type="match status" value="1"/>
</dbReference>
<evidence type="ECO:0000313" key="3">
    <source>
        <dbReference type="EMBL" id="DAD43050.1"/>
    </source>
</evidence>
<evidence type="ECO:0008006" key="5">
    <source>
        <dbReference type="Google" id="ProtNLM"/>
    </source>
</evidence>
<dbReference type="InterPro" id="IPR002885">
    <property type="entry name" value="PPR_rpt"/>
</dbReference>
<evidence type="ECO:0000313" key="4">
    <source>
        <dbReference type="Proteomes" id="UP000607653"/>
    </source>
</evidence>
<dbReference type="Proteomes" id="UP000607653">
    <property type="component" value="Unassembled WGS sequence"/>
</dbReference>
<dbReference type="NCBIfam" id="TIGR00756">
    <property type="entry name" value="PPR"/>
    <property type="match status" value="1"/>
</dbReference>
<feature type="repeat" description="PPR" evidence="2">
    <location>
        <begin position="85"/>
        <end position="117"/>
    </location>
</feature>
<keyword evidence="4" id="KW-1185">Reference proteome</keyword>
<evidence type="ECO:0000256" key="2">
    <source>
        <dbReference type="PROSITE-ProRule" id="PRU00708"/>
    </source>
</evidence>
<proteinExistence type="predicted"/>
<protein>
    <recommendedName>
        <fullName evidence="5">Pentatricopeptide repeat-containing protein</fullName>
    </recommendedName>
</protein>
<dbReference type="InterPro" id="IPR011990">
    <property type="entry name" value="TPR-like_helical_dom_sf"/>
</dbReference>
<dbReference type="GO" id="GO:0009451">
    <property type="term" value="P:RNA modification"/>
    <property type="evidence" value="ECO:0007669"/>
    <property type="project" value="InterPro"/>
</dbReference>
<dbReference type="GO" id="GO:0003723">
    <property type="term" value="F:RNA binding"/>
    <property type="evidence" value="ECO:0007669"/>
    <property type="project" value="InterPro"/>
</dbReference>
<accession>A0A822ZEU6</accession>
<dbReference type="PROSITE" id="PS51375">
    <property type="entry name" value="PPR"/>
    <property type="match status" value="1"/>
</dbReference>
<comment type="caution">
    <text evidence="3">The sequence shown here is derived from an EMBL/GenBank/DDBJ whole genome shotgun (WGS) entry which is preliminary data.</text>
</comment>
<dbReference type="Pfam" id="PF01535">
    <property type="entry name" value="PPR"/>
    <property type="match status" value="2"/>
</dbReference>
<gene>
    <name evidence="3" type="ORF">HUJ06_001280</name>
</gene>
<organism evidence="3 4">
    <name type="scientific">Nelumbo nucifera</name>
    <name type="common">Sacred lotus</name>
    <dbReference type="NCBI Taxonomy" id="4432"/>
    <lineage>
        <taxon>Eukaryota</taxon>
        <taxon>Viridiplantae</taxon>
        <taxon>Streptophyta</taxon>
        <taxon>Embryophyta</taxon>
        <taxon>Tracheophyta</taxon>
        <taxon>Spermatophyta</taxon>
        <taxon>Magnoliopsida</taxon>
        <taxon>Proteales</taxon>
        <taxon>Nelumbonaceae</taxon>
        <taxon>Nelumbo</taxon>
    </lineage>
</organism>
<sequence>MIPLNCLKKMQHSGLKPNGSTLAGILPAVGRVGALHLVRSCHGFAIRNALDLDEYVMTALMDAFAESSDLVAARRLFNLIPNKKSIVAWSSMIGGYGTHGYGAEAVMLFEKLQENNI</sequence>
<dbReference type="InterPro" id="IPR046960">
    <property type="entry name" value="PPR_At4g14850-like_plant"/>
</dbReference>
<dbReference type="EMBL" id="DUZY01000006">
    <property type="protein sequence ID" value="DAD43050.1"/>
    <property type="molecule type" value="Genomic_DNA"/>
</dbReference>
<keyword evidence="1" id="KW-0677">Repeat</keyword>